<evidence type="ECO:0000256" key="1">
    <source>
        <dbReference type="SAM" id="MobiDB-lite"/>
    </source>
</evidence>
<feature type="compositionally biased region" description="Basic and acidic residues" evidence="1">
    <location>
        <begin position="64"/>
        <end position="80"/>
    </location>
</feature>
<accession>A0A7J6T5R1</accession>
<dbReference type="AlphaFoldDB" id="A0A7J6T5R1"/>
<protein>
    <submittedName>
        <fullName evidence="2">Uncharacterized protein</fullName>
    </submittedName>
</protein>
<proteinExistence type="predicted"/>
<name>A0A7J6T5R1_PEROL</name>
<feature type="region of interest" description="Disordered" evidence="1">
    <location>
        <begin position="64"/>
        <end position="101"/>
    </location>
</feature>
<evidence type="ECO:0000313" key="3">
    <source>
        <dbReference type="Proteomes" id="UP000574390"/>
    </source>
</evidence>
<dbReference type="Proteomes" id="UP000574390">
    <property type="component" value="Unassembled WGS sequence"/>
</dbReference>
<evidence type="ECO:0000313" key="2">
    <source>
        <dbReference type="EMBL" id="KAF4739740.1"/>
    </source>
</evidence>
<reference evidence="2 3" key="1">
    <citation type="submission" date="2020-04" db="EMBL/GenBank/DDBJ databases">
        <title>Perkinsus olseni comparative genomics.</title>
        <authorList>
            <person name="Bogema D.R."/>
        </authorList>
    </citation>
    <scope>NUCLEOTIDE SEQUENCE [LARGE SCALE GENOMIC DNA]</scope>
    <source>
        <strain evidence="2">ATCC PRA-205</strain>
    </source>
</reference>
<gene>
    <name evidence="2" type="ORF">FOZ62_013223</name>
</gene>
<comment type="caution">
    <text evidence="2">The sequence shown here is derived from an EMBL/GenBank/DDBJ whole genome shotgun (WGS) entry which is preliminary data.</text>
</comment>
<dbReference type="EMBL" id="JABANM010010195">
    <property type="protein sequence ID" value="KAF4739740.1"/>
    <property type="molecule type" value="Genomic_DNA"/>
</dbReference>
<organism evidence="2 3">
    <name type="scientific">Perkinsus olseni</name>
    <name type="common">Perkinsus atlanticus</name>
    <dbReference type="NCBI Taxonomy" id="32597"/>
    <lineage>
        <taxon>Eukaryota</taxon>
        <taxon>Sar</taxon>
        <taxon>Alveolata</taxon>
        <taxon>Perkinsozoa</taxon>
        <taxon>Perkinsea</taxon>
        <taxon>Perkinsida</taxon>
        <taxon>Perkinsidae</taxon>
        <taxon>Perkinsus</taxon>
    </lineage>
</organism>
<sequence length="101" mass="11788">MLSETSKEILMSNALKNSTDVSTNMKRCINVAGELIDTPPGKYVGRFRGFSWLTGFHESDGMLHEIDKIRSKKERKETSRSSHKRKMRDEREEEEEGKRQR</sequence>